<dbReference type="PANTHER" id="PTHR28637">
    <property type="entry name" value="DNA REPLICATION FACTOR CDT1"/>
    <property type="match status" value="1"/>
</dbReference>
<dbReference type="InterPro" id="IPR038090">
    <property type="entry name" value="Cdt1_C_WH_dom_sf"/>
</dbReference>
<reference evidence="5 6" key="1">
    <citation type="submission" date="2024-06" db="EMBL/GenBank/DDBJ databases">
        <title>A chromosome level genome sequence of Diviner's sage (Salvia divinorum).</title>
        <authorList>
            <person name="Ford S.A."/>
            <person name="Ro D.-K."/>
            <person name="Ness R.W."/>
            <person name="Phillips M.A."/>
        </authorList>
    </citation>
    <scope>NUCLEOTIDE SEQUENCE [LARGE SCALE GENOMIC DNA]</scope>
    <source>
        <strain evidence="5">SAF-2024a</strain>
        <tissue evidence="5">Leaf</tissue>
    </source>
</reference>
<protein>
    <submittedName>
        <fullName evidence="5">CDT1-like protein a, chloroplastic</fullName>
    </submittedName>
</protein>
<feature type="compositionally biased region" description="Polar residues" evidence="3">
    <location>
        <begin position="244"/>
        <end position="264"/>
    </location>
</feature>
<dbReference type="AlphaFoldDB" id="A0ABD1HBR1"/>
<dbReference type="EMBL" id="JBEAFC010000006">
    <property type="protein sequence ID" value="KAL1553881.1"/>
    <property type="molecule type" value="Genomic_DNA"/>
</dbReference>
<evidence type="ECO:0000313" key="5">
    <source>
        <dbReference type="EMBL" id="KAL1553881.1"/>
    </source>
</evidence>
<dbReference type="Pfam" id="PF16679">
    <property type="entry name" value="CDT1_C"/>
    <property type="match status" value="1"/>
</dbReference>
<dbReference type="InterPro" id="IPR036390">
    <property type="entry name" value="WH_DNA-bd_sf"/>
</dbReference>
<evidence type="ECO:0000259" key="4">
    <source>
        <dbReference type="SMART" id="SM01075"/>
    </source>
</evidence>
<dbReference type="Gene3D" id="1.10.10.1420">
    <property type="entry name" value="DNA replication factor Cdt1, C-terminal WH domain"/>
    <property type="match status" value="1"/>
</dbReference>
<feature type="domain" description="CDT1 Geminin-binding" evidence="4">
    <location>
        <begin position="105"/>
        <end position="235"/>
    </location>
</feature>
<evidence type="ECO:0000256" key="3">
    <source>
        <dbReference type="SAM" id="MobiDB-lite"/>
    </source>
</evidence>
<evidence type="ECO:0000256" key="1">
    <source>
        <dbReference type="ARBA" id="ARBA00008356"/>
    </source>
</evidence>
<dbReference type="InterPro" id="IPR032054">
    <property type="entry name" value="Cdt1_C"/>
</dbReference>
<feature type="compositionally biased region" description="Low complexity" evidence="3">
    <location>
        <begin position="7"/>
        <end position="23"/>
    </location>
</feature>
<comment type="caution">
    <text evidence="5">The sequence shown here is derived from an EMBL/GenBank/DDBJ whole genome shotgun (WGS) entry which is preliminary data.</text>
</comment>
<feature type="region of interest" description="Disordered" evidence="3">
    <location>
        <begin position="1"/>
        <end position="55"/>
    </location>
</feature>
<gene>
    <name evidence="5" type="ORF">AAHA92_14501</name>
</gene>
<proteinExistence type="inferred from homology"/>
<dbReference type="Proteomes" id="UP001567538">
    <property type="component" value="Unassembled WGS sequence"/>
</dbReference>
<dbReference type="Pfam" id="PF08839">
    <property type="entry name" value="CDT1"/>
    <property type="match status" value="1"/>
</dbReference>
<dbReference type="PANTHER" id="PTHR28637:SF1">
    <property type="entry name" value="DNA REPLICATION FACTOR CDT1"/>
    <property type="match status" value="1"/>
</dbReference>
<dbReference type="CDD" id="cd08767">
    <property type="entry name" value="Cdt1_c"/>
    <property type="match status" value="1"/>
</dbReference>
<evidence type="ECO:0000313" key="6">
    <source>
        <dbReference type="Proteomes" id="UP001567538"/>
    </source>
</evidence>
<keyword evidence="6" id="KW-1185">Reference proteome</keyword>
<dbReference type="CDD" id="cd08674">
    <property type="entry name" value="Cdt1_m"/>
    <property type="match status" value="1"/>
</dbReference>
<dbReference type="SUPFAM" id="SSF46785">
    <property type="entry name" value="Winged helix' DNA-binding domain"/>
    <property type="match status" value="1"/>
</dbReference>
<keyword evidence="2" id="KW-0131">Cell cycle</keyword>
<organism evidence="5 6">
    <name type="scientific">Salvia divinorum</name>
    <name type="common">Maria pastora</name>
    <name type="synonym">Diviner's sage</name>
    <dbReference type="NCBI Taxonomy" id="28513"/>
    <lineage>
        <taxon>Eukaryota</taxon>
        <taxon>Viridiplantae</taxon>
        <taxon>Streptophyta</taxon>
        <taxon>Embryophyta</taxon>
        <taxon>Tracheophyta</taxon>
        <taxon>Spermatophyta</taxon>
        <taxon>Magnoliopsida</taxon>
        <taxon>eudicotyledons</taxon>
        <taxon>Gunneridae</taxon>
        <taxon>Pentapetalae</taxon>
        <taxon>asterids</taxon>
        <taxon>lamiids</taxon>
        <taxon>Lamiales</taxon>
        <taxon>Lamiaceae</taxon>
        <taxon>Nepetoideae</taxon>
        <taxon>Mentheae</taxon>
        <taxon>Salviinae</taxon>
        <taxon>Salvia</taxon>
        <taxon>Salvia subgen. Calosphace</taxon>
    </lineage>
</organism>
<feature type="compositionally biased region" description="Basic and acidic residues" evidence="3">
    <location>
        <begin position="430"/>
        <end position="440"/>
    </location>
</feature>
<dbReference type="InterPro" id="IPR014939">
    <property type="entry name" value="CDT1_Gemini-bd-like"/>
</dbReference>
<dbReference type="SMART" id="SM01075">
    <property type="entry name" value="CDT1"/>
    <property type="match status" value="1"/>
</dbReference>
<dbReference type="InterPro" id="IPR045173">
    <property type="entry name" value="Cdt1"/>
</dbReference>
<feature type="region of interest" description="Disordered" evidence="3">
    <location>
        <begin position="221"/>
        <end position="264"/>
    </location>
</feature>
<feature type="region of interest" description="Disordered" evidence="3">
    <location>
        <begin position="429"/>
        <end position="448"/>
    </location>
</feature>
<comment type="similarity">
    <text evidence="1">Belongs to the Cdt1 family.</text>
</comment>
<accession>A0ABD1HBR1</accession>
<feature type="region of interest" description="Disordered" evidence="3">
    <location>
        <begin position="377"/>
        <end position="424"/>
    </location>
</feature>
<evidence type="ECO:0000256" key="2">
    <source>
        <dbReference type="ARBA" id="ARBA00023306"/>
    </source>
</evidence>
<sequence>MDASKQSPLRSFKSKKLLSSPAPSDRKVSDPSSDPLSVKTPGKPASQPRRLRNHSVALSISDVRKAAMKLRERGSDPPSRTDAISISEEMEIAKVKKPASAEIELPQKYELLEKFFNSLDSSIRLLKLKRSATTFSNISPQIGTLTERRFTYSHLAQLKFILPEAIVLEKTLQHDERTCCMKPDLRITLDVEAIKSTGRLKSGSLQLRKVFHNRLLDYFKSHPEGDEVPEEPLPEPFNRPKDGLSTNSAQPSGTSSTDQSHGVAFSGSSVKASLLPPSFKRSFSKLNSGHQVEKLQQELSLFTVAALPSVNSEDKSAGGSSHKDIGEIDRVSAMKTCISYEDSSNNKTSSTLPETPVKCIKFVKDDDEMASVLKTPVGMTSTPKSATPAPQPTKRCYMSPENDSCRPPSKLVRRQPPKRPLIFDTPVKSVKSDCNEDGRRGSSSARGDISNILPASLLQSIQEKERLTAMEQEPAISQAMRRRKMIAGLPKLFDRIYFFFQSIRRSVVTKEELIQQLISQLDIVDKKEVEEQLRLLQELAPEWIYEKLALSGDLLLWSILSQSSSSFTPPPFPHSGLILILFVSCSVKNISSPEAMRTRLSEAI</sequence>
<name>A0ABD1HBR1_SALDI</name>